<dbReference type="STRING" id="321146.A0A139HSQ3"/>
<organism evidence="2 3">
    <name type="scientific">Pseudocercospora eumusae</name>
    <dbReference type="NCBI Taxonomy" id="321146"/>
    <lineage>
        <taxon>Eukaryota</taxon>
        <taxon>Fungi</taxon>
        <taxon>Dikarya</taxon>
        <taxon>Ascomycota</taxon>
        <taxon>Pezizomycotina</taxon>
        <taxon>Dothideomycetes</taxon>
        <taxon>Dothideomycetidae</taxon>
        <taxon>Mycosphaerellales</taxon>
        <taxon>Mycosphaerellaceae</taxon>
        <taxon>Pseudocercospora</taxon>
    </lineage>
</organism>
<feature type="compositionally biased region" description="Polar residues" evidence="1">
    <location>
        <begin position="87"/>
        <end position="98"/>
    </location>
</feature>
<dbReference type="EMBL" id="LFZN01000013">
    <property type="protein sequence ID" value="KXT05423.1"/>
    <property type="molecule type" value="Genomic_DNA"/>
</dbReference>
<evidence type="ECO:0000313" key="2">
    <source>
        <dbReference type="EMBL" id="KXT05423.1"/>
    </source>
</evidence>
<dbReference type="AlphaFoldDB" id="A0A139HSQ3"/>
<sequence length="630" mass="70499">MARPTKAQQFAIYEDADAAAAAADSGIPTPDPEESDMTKKDLSQEHHFGTLAVQLGPSSLADQGTDDVDSTYIVEQHGDADDERRQSAFTSTSISSLPESGFETDYERGTMHGPYTPPSMRPTFRRPESVRRMQMSSPTPSERNLRRSVLSPPRARTPRSTRSSVKGSSRPKRLQEEVSEEEKKDYPLVLLHISLLPVELRWSYESMRDILPANILEHLQLLRSKASETIIQRGILIPHPREEYELLEERLLEALELKKERITRCGHFRARDSTSSTSSADSGVGSSLEASDSDVCETCHHHLRTVNSVVSTGGRKWSIKVFAANGLMKAAAWSAGWSEMERVDVEILPWISEDLRRRLDARREEEDAERRLQEEDEEARIRAVVEEQVRIVHEEQKWSAPKERRMIQHYPSTAQQVPVDLPVASDPQSQPGSNDLPQVYRPKDIPLSLLLKNYIFLLAQDKRNIALFALSALAFWLGLRAAVVSNNLEVVATEAMHTHSRSRYDIPLMPERDETSFSHSVVEIFPGESAVEELTTHVEATTTSSAFASDEAFSSSAGETLSTNVDNELGRIMPSSTAETTGLASGLAEAELIEQPTKQGLTERTASPSQIFTYGTCHLRSNRYDPHHDY</sequence>
<reference evidence="2 3" key="1">
    <citation type="submission" date="2015-07" db="EMBL/GenBank/DDBJ databases">
        <title>Comparative genomics of the Sigatoka disease complex on banana suggests a link between parallel evolutionary changes in Pseudocercospora fijiensis and Pseudocercospora eumusae and increased virulence on the banana host.</title>
        <authorList>
            <person name="Chang T.-C."/>
            <person name="Salvucci A."/>
            <person name="Crous P.W."/>
            <person name="Stergiopoulos I."/>
        </authorList>
    </citation>
    <scope>NUCLEOTIDE SEQUENCE [LARGE SCALE GENOMIC DNA]</scope>
    <source>
        <strain evidence="2 3">CBS 114824</strain>
    </source>
</reference>
<proteinExistence type="predicted"/>
<accession>A0A139HSQ3</accession>
<feature type="compositionally biased region" description="Basic and acidic residues" evidence="1">
    <location>
        <begin position="36"/>
        <end position="48"/>
    </location>
</feature>
<feature type="region of interest" description="Disordered" evidence="1">
    <location>
        <begin position="21"/>
        <end position="181"/>
    </location>
</feature>
<evidence type="ECO:0000256" key="1">
    <source>
        <dbReference type="SAM" id="MobiDB-lite"/>
    </source>
</evidence>
<gene>
    <name evidence="2" type="ORF">AC578_11010</name>
</gene>
<evidence type="ECO:0000313" key="3">
    <source>
        <dbReference type="Proteomes" id="UP000070133"/>
    </source>
</evidence>
<name>A0A139HSQ3_9PEZI</name>
<protein>
    <submittedName>
        <fullName evidence="2">Uncharacterized protein</fullName>
    </submittedName>
</protein>
<keyword evidence="3" id="KW-1185">Reference proteome</keyword>
<feature type="compositionally biased region" description="Basic and acidic residues" evidence="1">
    <location>
        <begin position="76"/>
        <end position="86"/>
    </location>
</feature>
<dbReference type="Proteomes" id="UP000070133">
    <property type="component" value="Unassembled WGS sequence"/>
</dbReference>
<feature type="compositionally biased region" description="Low complexity" evidence="1">
    <location>
        <begin position="151"/>
        <end position="164"/>
    </location>
</feature>
<comment type="caution">
    <text evidence="2">The sequence shown here is derived from an EMBL/GenBank/DDBJ whole genome shotgun (WGS) entry which is preliminary data.</text>
</comment>
<dbReference type="OrthoDB" id="5369448at2759"/>